<proteinExistence type="predicted"/>
<dbReference type="EMBL" id="VIGB01000003">
    <property type="protein sequence ID" value="TQF03198.1"/>
    <property type="molecule type" value="Genomic_DNA"/>
</dbReference>
<dbReference type="InterPro" id="IPR029068">
    <property type="entry name" value="Glyas_Bleomycin-R_OHBP_Dase"/>
</dbReference>
<dbReference type="InterPro" id="IPR041581">
    <property type="entry name" value="Glyoxalase_6"/>
</dbReference>
<evidence type="ECO:0000259" key="1">
    <source>
        <dbReference type="PROSITE" id="PS51819"/>
    </source>
</evidence>
<accession>A0A540W2E0</accession>
<keyword evidence="3" id="KW-1185">Reference proteome</keyword>
<name>A0A540W2E0_9ACTN</name>
<dbReference type="Gene3D" id="3.10.180.10">
    <property type="entry name" value="2,3-Dihydroxybiphenyl 1,2-Dioxygenase, domain 1"/>
    <property type="match status" value="2"/>
</dbReference>
<dbReference type="Pfam" id="PF18029">
    <property type="entry name" value="Glyoxalase_6"/>
    <property type="match status" value="1"/>
</dbReference>
<dbReference type="OrthoDB" id="9793039at2"/>
<dbReference type="RefSeq" id="WP_141633870.1">
    <property type="nucleotide sequence ID" value="NZ_VIGB01000003.1"/>
</dbReference>
<dbReference type="Pfam" id="PF00903">
    <property type="entry name" value="Glyoxalase"/>
    <property type="match status" value="1"/>
</dbReference>
<dbReference type="PANTHER" id="PTHR33993:SF10">
    <property type="entry name" value="CONSERVED PROTEIN"/>
    <property type="match status" value="1"/>
</dbReference>
<dbReference type="InterPro" id="IPR004360">
    <property type="entry name" value="Glyas_Fos-R_dOase_dom"/>
</dbReference>
<dbReference type="AlphaFoldDB" id="A0A540W2E0"/>
<dbReference type="SUPFAM" id="SSF54593">
    <property type="entry name" value="Glyoxalase/Bleomycin resistance protein/Dihydroxybiphenyl dioxygenase"/>
    <property type="match status" value="2"/>
</dbReference>
<dbReference type="PROSITE" id="PS51819">
    <property type="entry name" value="VOC"/>
    <property type="match status" value="2"/>
</dbReference>
<reference evidence="2 3" key="1">
    <citation type="submission" date="2019-06" db="EMBL/GenBank/DDBJ databases">
        <title>Description of Kitasatospora acidophila sp. nov. isolated from pine grove soil, and reclassification of Streptomyces novaecaesareae to Kitasatospora novaeceasareae comb. nov.</title>
        <authorList>
            <person name="Kim M.J."/>
        </authorList>
    </citation>
    <scope>NUCLEOTIDE SEQUENCE [LARGE SCALE GENOMIC DNA]</scope>
    <source>
        <strain evidence="2 3">MMS16-CNU292</strain>
    </source>
</reference>
<dbReference type="PANTHER" id="PTHR33993">
    <property type="entry name" value="GLYOXALASE-RELATED"/>
    <property type="match status" value="1"/>
</dbReference>
<feature type="domain" description="VOC" evidence="1">
    <location>
        <begin position="137"/>
        <end position="258"/>
    </location>
</feature>
<comment type="caution">
    <text evidence="2">The sequence shown here is derived from an EMBL/GenBank/DDBJ whole genome shotgun (WGS) entry which is preliminary data.</text>
</comment>
<evidence type="ECO:0000313" key="2">
    <source>
        <dbReference type="EMBL" id="TQF03198.1"/>
    </source>
</evidence>
<dbReference type="InterPro" id="IPR052164">
    <property type="entry name" value="Anthracycline_SecMetBiosynth"/>
</dbReference>
<organism evidence="2 3">
    <name type="scientific">Kitasatospora acidiphila</name>
    <dbReference type="NCBI Taxonomy" id="2567942"/>
    <lineage>
        <taxon>Bacteria</taxon>
        <taxon>Bacillati</taxon>
        <taxon>Actinomycetota</taxon>
        <taxon>Actinomycetes</taxon>
        <taxon>Kitasatosporales</taxon>
        <taxon>Streptomycetaceae</taxon>
        <taxon>Kitasatospora</taxon>
    </lineage>
</organism>
<dbReference type="CDD" id="cd07247">
    <property type="entry name" value="SgaA_N_like"/>
    <property type="match status" value="2"/>
</dbReference>
<evidence type="ECO:0000313" key="3">
    <source>
        <dbReference type="Proteomes" id="UP000319103"/>
    </source>
</evidence>
<dbReference type="Proteomes" id="UP000319103">
    <property type="component" value="Unassembled WGS sequence"/>
</dbReference>
<protein>
    <submittedName>
        <fullName evidence="2">VOC family protein</fullName>
    </submittedName>
</protein>
<gene>
    <name evidence="2" type="ORF">E6W39_14265</name>
</gene>
<dbReference type="InterPro" id="IPR037523">
    <property type="entry name" value="VOC_core"/>
</dbReference>
<feature type="domain" description="VOC" evidence="1">
    <location>
        <begin position="10"/>
        <end position="123"/>
    </location>
</feature>
<sequence length="263" mass="28003">MLTTDFAPGAPNWIDLGSPDTDAAQQFYSRLFGWTFTSAGPNSGGYGFFRLGGQTVAALGPLTEEGATAAWTVYFRTEDADQTAKLVSQAGGVVRFGPFDVFTSGRMAGFTDPTGAAFAVWQPGTTRGLDAVTSTGTLCWTELHSSDPEQAKEFYRKVFNWLEQDVPFGDFTYTVITPTGGGLDASQGGIATLIPVDKAVHTGSYWLPYFEVTDVEATRAKAVELGGGQRGEVIDEPGVGRFVQLTDPHGAVFSVITSTPPDN</sequence>